<evidence type="ECO:0000259" key="3">
    <source>
        <dbReference type="PROSITE" id="PS50097"/>
    </source>
</evidence>
<accession>A0A7T8GV65</accession>
<sequence length="198" mass="22661">MDSSETLLLRWNEFEPNVKQGFSQLRSEADFYDVTLSCGESGQIKAHKVILATYSTFFKSLLRSISHDHPLLYLRGIHISHLESLISFMYEGEVRVRPEDLDAFLAVATELKINAPNTEQNESLPVRISSTCAKRTLNQTNSKSKIAKLSAQEETKQEPEFQDVFESNEYTEVKMEDQERHEDTVAEETPTISEKELN</sequence>
<gene>
    <name evidence="4" type="ORF">FKW44_018679</name>
</gene>
<evidence type="ECO:0000256" key="1">
    <source>
        <dbReference type="ARBA" id="ARBA00023242"/>
    </source>
</evidence>
<evidence type="ECO:0000256" key="2">
    <source>
        <dbReference type="SAM" id="MobiDB-lite"/>
    </source>
</evidence>
<dbReference type="EMBL" id="CP045902">
    <property type="protein sequence ID" value="QQP38176.1"/>
    <property type="molecule type" value="Genomic_DNA"/>
</dbReference>
<feature type="domain" description="BTB" evidence="3">
    <location>
        <begin position="32"/>
        <end position="98"/>
    </location>
</feature>
<proteinExistence type="predicted"/>
<feature type="non-terminal residue" evidence="4">
    <location>
        <position position="1"/>
    </location>
</feature>
<keyword evidence="5" id="KW-1185">Reference proteome</keyword>
<evidence type="ECO:0000313" key="5">
    <source>
        <dbReference type="Proteomes" id="UP000595437"/>
    </source>
</evidence>
<dbReference type="InterPro" id="IPR000210">
    <property type="entry name" value="BTB/POZ_dom"/>
</dbReference>
<dbReference type="Pfam" id="PF00651">
    <property type="entry name" value="BTB"/>
    <property type="match status" value="1"/>
</dbReference>
<protein>
    <submittedName>
        <fullName evidence="4">Longitudinals lacking protein-like</fullName>
    </submittedName>
</protein>
<reference evidence="5" key="1">
    <citation type="submission" date="2021-01" db="EMBL/GenBank/DDBJ databases">
        <title>Caligus Genome Assembly.</title>
        <authorList>
            <person name="Gallardo-Escarate C."/>
        </authorList>
    </citation>
    <scope>NUCLEOTIDE SEQUENCE [LARGE SCALE GENOMIC DNA]</scope>
</reference>
<dbReference type="Gene3D" id="3.30.710.10">
    <property type="entry name" value="Potassium Channel Kv1.1, Chain A"/>
    <property type="match status" value="1"/>
</dbReference>
<dbReference type="PROSITE" id="PS50097">
    <property type="entry name" value="BTB"/>
    <property type="match status" value="1"/>
</dbReference>
<dbReference type="GO" id="GO:0006357">
    <property type="term" value="P:regulation of transcription by RNA polymerase II"/>
    <property type="evidence" value="ECO:0007669"/>
    <property type="project" value="TreeGrafter"/>
</dbReference>
<organism evidence="4 5">
    <name type="scientific">Caligus rogercresseyi</name>
    <name type="common">Sea louse</name>
    <dbReference type="NCBI Taxonomy" id="217165"/>
    <lineage>
        <taxon>Eukaryota</taxon>
        <taxon>Metazoa</taxon>
        <taxon>Ecdysozoa</taxon>
        <taxon>Arthropoda</taxon>
        <taxon>Crustacea</taxon>
        <taxon>Multicrustacea</taxon>
        <taxon>Hexanauplia</taxon>
        <taxon>Copepoda</taxon>
        <taxon>Siphonostomatoida</taxon>
        <taxon>Caligidae</taxon>
        <taxon>Caligus</taxon>
    </lineage>
</organism>
<dbReference type="PANTHER" id="PTHR23110:SF99">
    <property type="entry name" value="BROAD-COMPLEX CORE PROTEIN ISOFORM 6"/>
    <property type="match status" value="1"/>
</dbReference>
<dbReference type="GO" id="GO:0005634">
    <property type="term" value="C:nucleus"/>
    <property type="evidence" value="ECO:0007669"/>
    <property type="project" value="TreeGrafter"/>
</dbReference>
<dbReference type="Proteomes" id="UP000595437">
    <property type="component" value="Chromosome 13"/>
</dbReference>
<dbReference type="InterPro" id="IPR011333">
    <property type="entry name" value="SKP1/BTB/POZ_sf"/>
</dbReference>
<dbReference type="CDD" id="cd18315">
    <property type="entry name" value="BTB_POZ_BAB-like"/>
    <property type="match status" value="1"/>
</dbReference>
<feature type="region of interest" description="Disordered" evidence="2">
    <location>
        <begin position="143"/>
        <end position="198"/>
    </location>
</feature>
<dbReference type="OrthoDB" id="6482909at2759"/>
<keyword evidence="1" id="KW-0539">Nucleus</keyword>
<evidence type="ECO:0000313" key="4">
    <source>
        <dbReference type="EMBL" id="QQP38176.1"/>
    </source>
</evidence>
<dbReference type="AlphaFoldDB" id="A0A7T8GV65"/>
<feature type="compositionally biased region" description="Basic and acidic residues" evidence="2">
    <location>
        <begin position="171"/>
        <end position="184"/>
    </location>
</feature>
<dbReference type="SUPFAM" id="SSF54695">
    <property type="entry name" value="POZ domain"/>
    <property type="match status" value="1"/>
</dbReference>
<dbReference type="PANTHER" id="PTHR23110">
    <property type="entry name" value="BTB DOMAIN TRANSCRIPTION FACTOR"/>
    <property type="match status" value="1"/>
</dbReference>
<dbReference type="SMART" id="SM00225">
    <property type="entry name" value="BTB"/>
    <property type="match status" value="1"/>
</dbReference>
<name>A0A7T8GV65_CALRO</name>
<dbReference type="InterPro" id="IPR051095">
    <property type="entry name" value="Dros_DevTransReg"/>
</dbReference>